<dbReference type="InterPro" id="IPR028909">
    <property type="entry name" value="bL21-like"/>
</dbReference>
<dbReference type="Proteomes" id="UP000176571">
    <property type="component" value="Unassembled WGS sequence"/>
</dbReference>
<dbReference type="InterPro" id="IPR036164">
    <property type="entry name" value="bL21-like_sf"/>
</dbReference>
<dbReference type="InterPro" id="IPR001787">
    <property type="entry name" value="Ribosomal_bL21"/>
</dbReference>
<dbReference type="Pfam" id="PF00829">
    <property type="entry name" value="Ribosomal_L21p"/>
    <property type="match status" value="1"/>
</dbReference>
<comment type="function">
    <text evidence="4 5">This protein binds to 23S rRNA in the presence of protein L20.</text>
</comment>
<evidence type="ECO:0000256" key="2">
    <source>
        <dbReference type="ARBA" id="ARBA00022980"/>
    </source>
</evidence>
<protein>
    <recommendedName>
        <fullName evidence="4">Large ribosomal subunit protein bL21</fullName>
    </recommendedName>
</protein>
<dbReference type="GO" id="GO:0006412">
    <property type="term" value="P:translation"/>
    <property type="evidence" value="ECO:0007669"/>
    <property type="project" value="UniProtKB-UniRule"/>
</dbReference>
<dbReference type="NCBIfam" id="TIGR00061">
    <property type="entry name" value="L21"/>
    <property type="match status" value="1"/>
</dbReference>
<evidence type="ECO:0000256" key="5">
    <source>
        <dbReference type="RuleBase" id="RU000562"/>
    </source>
</evidence>
<sequence>MFAVIETGGKQYKVSAGDKIKVEKLEAEAGASFVFDKVLLVGDENSIKLGRPYLSGAKVEAKIIKNARDRKKIVFKYHSKTRYRKKKGHRQHFTEAEITKISG</sequence>
<proteinExistence type="inferred from homology"/>
<keyword evidence="2 4" id="KW-0689">Ribosomal protein</keyword>
<dbReference type="EMBL" id="MHJB01000011">
    <property type="protein sequence ID" value="OGY61321.1"/>
    <property type="molecule type" value="Genomic_DNA"/>
</dbReference>
<comment type="caution">
    <text evidence="6">The sequence shown here is derived from an EMBL/GenBank/DDBJ whole genome shotgun (WGS) entry which is preliminary data.</text>
</comment>
<dbReference type="AlphaFoldDB" id="A0A1G1Z9J7"/>
<accession>A0A1G1Z9J7</accession>
<dbReference type="GO" id="GO:0003735">
    <property type="term" value="F:structural constituent of ribosome"/>
    <property type="evidence" value="ECO:0007669"/>
    <property type="project" value="InterPro"/>
</dbReference>
<gene>
    <name evidence="4" type="primary">rplU</name>
    <name evidence="6" type="ORF">A3F99_02800</name>
</gene>
<dbReference type="GO" id="GO:0005737">
    <property type="term" value="C:cytoplasm"/>
    <property type="evidence" value="ECO:0007669"/>
    <property type="project" value="UniProtKB-ARBA"/>
</dbReference>
<evidence type="ECO:0000256" key="3">
    <source>
        <dbReference type="ARBA" id="ARBA00023274"/>
    </source>
</evidence>
<comment type="similarity">
    <text evidence="1 4 5">Belongs to the bacterial ribosomal protein bL21 family.</text>
</comment>
<dbReference type="PANTHER" id="PTHR21349">
    <property type="entry name" value="50S RIBOSOMAL PROTEIN L21"/>
    <property type="match status" value="1"/>
</dbReference>
<reference evidence="6 7" key="1">
    <citation type="journal article" date="2016" name="Nat. Commun.">
        <title>Thousands of microbial genomes shed light on interconnected biogeochemical processes in an aquifer system.</title>
        <authorList>
            <person name="Anantharaman K."/>
            <person name="Brown C.T."/>
            <person name="Hug L.A."/>
            <person name="Sharon I."/>
            <person name="Castelle C.J."/>
            <person name="Probst A.J."/>
            <person name="Thomas B.C."/>
            <person name="Singh A."/>
            <person name="Wilkins M.J."/>
            <person name="Karaoz U."/>
            <person name="Brodie E.L."/>
            <person name="Williams K.H."/>
            <person name="Hubbard S.S."/>
            <person name="Banfield J.F."/>
        </authorList>
    </citation>
    <scope>NUCLEOTIDE SEQUENCE [LARGE SCALE GENOMIC DNA]</scope>
</reference>
<dbReference type="GO" id="GO:0005840">
    <property type="term" value="C:ribosome"/>
    <property type="evidence" value="ECO:0007669"/>
    <property type="project" value="UniProtKB-KW"/>
</dbReference>
<evidence type="ECO:0000256" key="1">
    <source>
        <dbReference type="ARBA" id="ARBA00008563"/>
    </source>
</evidence>
<dbReference type="STRING" id="1797693.A3F99_02800"/>
<dbReference type="HAMAP" id="MF_01363">
    <property type="entry name" value="Ribosomal_bL21"/>
    <property type="match status" value="1"/>
</dbReference>
<dbReference type="GO" id="GO:0019843">
    <property type="term" value="F:rRNA binding"/>
    <property type="evidence" value="ECO:0007669"/>
    <property type="project" value="UniProtKB-UniRule"/>
</dbReference>
<name>A0A1G1Z9J7_9BACT</name>
<organism evidence="6 7">
    <name type="scientific">Candidatus Colwellbacteria bacterium RIFCSPLOWO2_12_FULL_43_11</name>
    <dbReference type="NCBI Taxonomy" id="1797693"/>
    <lineage>
        <taxon>Bacteria</taxon>
        <taxon>Candidatus Colwelliibacteriota</taxon>
    </lineage>
</organism>
<evidence type="ECO:0000313" key="7">
    <source>
        <dbReference type="Proteomes" id="UP000176571"/>
    </source>
</evidence>
<evidence type="ECO:0000313" key="6">
    <source>
        <dbReference type="EMBL" id="OGY61321.1"/>
    </source>
</evidence>
<keyword evidence="3 4" id="KW-0687">Ribonucleoprotein</keyword>
<dbReference type="GO" id="GO:1990904">
    <property type="term" value="C:ribonucleoprotein complex"/>
    <property type="evidence" value="ECO:0007669"/>
    <property type="project" value="UniProtKB-KW"/>
</dbReference>
<dbReference type="SUPFAM" id="SSF141091">
    <property type="entry name" value="L21p-like"/>
    <property type="match status" value="1"/>
</dbReference>
<comment type="subunit">
    <text evidence="4">Part of the 50S ribosomal subunit. Contacts protein L20.</text>
</comment>
<evidence type="ECO:0000256" key="4">
    <source>
        <dbReference type="HAMAP-Rule" id="MF_01363"/>
    </source>
</evidence>
<keyword evidence="4 5" id="KW-0694">RNA-binding</keyword>
<dbReference type="PANTHER" id="PTHR21349:SF0">
    <property type="entry name" value="LARGE RIBOSOMAL SUBUNIT PROTEIN BL21M"/>
    <property type="match status" value="1"/>
</dbReference>
<keyword evidence="4 5" id="KW-0699">rRNA-binding</keyword>